<protein>
    <recommendedName>
        <fullName evidence="5">Aminotransferase</fullName>
        <ecNumber evidence="5">2.6.1.-</ecNumber>
    </recommendedName>
</protein>
<comment type="similarity">
    <text evidence="5">Belongs to the class-I pyridoxal-phosphate-dependent aminotransferase family.</text>
</comment>
<gene>
    <name evidence="7" type="ORF">RM520_05020</name>
</gene>
<dbReference type="PANTHER" id="PTHR43643">
    <property type="entry name" value="HISTIDINOL-PHOSPHATE AMINOTRANSFERASE 2"/>
    <property type="match status" value="1"/>
</dbReference>
<dbReference type="InterPro" id="IPR004839">
    <property type="entry name" value="Aminotransferase_I/II_large"/>
</dbReference>
<dbReference type="PROSITE" id="PS00105">
    <property type="entry name" value="AA_TRANSFER_CLASS_1"/>
    <property type="match status" value="1"/>
</dbReference>
<comment type="caution">
    <text evidence="7">The sequence shown here is derived from an EMBL/GenBank/DDBJ whole genome shotgun (WGS) entry which is preliminary data.</text>
</comment>
<dbReference type="CDD" id="cd00609">
    <property type="entry name" value="AAT_like"/>
    <property type="match status" value="1"/>
</dbReference>
<keyword evidence="2 5" id="KW-0032">Aminotransferase</keyword>
<comment type="cofactor">
    <cofactor evidence="5">
        <name>pyridoxal 5'-phosphate</name>
        <dbReference type="ChEBI" id="CHEBI:597326"/>
    </cofactor>
</comment>
<dbReference type="GO" id="GO:0004400">
    <property type="term" value="F:histidinol-phosphate transaminase activity"/>
    <property type="evidence" value="ECO:0007669"/>
    <property type="project" value="UniProtKB-EC"/>
</dbReference>
<dbReference type="Pfam" id="PF00155">
    <property type="entry name" value="Aminotran_1_2"/>
    <property type="match status" value="1"/>
</dbReference>
<sequence>MENIASIFKSHLEPKEVYKGGKNLPSSSKKIYKLSSNENPLGASPKAVSALKLAAETIDIYPDQTDIRLREALVQDFNNELTVNQFICGNSGSEIIDMLLRAFINEGDEVIYSNPCFLPYSVFSRWYGAKQIDIPLTNPNYDLDVEGILAAITNKTKVIFLTSPNNPTGTYIPKTVLDEFLNHIPKNIIVVFDEVYRHFADAKDYITALPYVKKGHNIIAINSFSKTYGLAGQRIGYCYTTTILANYIRQIQKPFLLPSTSIEAAIGALKDQIFINKTVELVKEGRHFLAESFTSLGIRFWPTQGNFFIIDPPLTEMKFTDRLMKEGIMVRPVSQFGAPGKVRITIGTQEANKALIEALKKIKPE</sequence>
<keyword evidence="8" id="KW-1185">Reference proteome</keyword>
<dbReference type="PANTHER" id="PTHR43643:SF3">
    <property type="entry name" value="HISTIDINOL-PHOSPHATE AMINOTRANSFERASE"/>
    <property type="match status" value="1"/>
</dbReference>
<feature type="domain" description="Aminotransferase class I/classII large" evidence="6">
    <location>
        <begin position="30"/>
        <end position="359"/>
    </location>
</feature>
<keyword evidence="4" id="KW-0663">Pyridoxal phosphate</keyword>
<comment type="similarity">
    <text evidence="1">Belongs to the class-II pyridoxal-phosphate-dependent aminotransferase family. Histidinol-phosphate aminotransferase subfamily.</text>
</comment>
<evidence type="ECO:0000256" key="5">
    <source>
        <dbReference type="RuleBase" id="RU000481"/>
    </source>
</evidence>
<dbReference type="EC" id="2.6.1.-" evidence="5"/>
<evidence type="ECO:0000256" key="1">
    <source>
        <dbReference type="ARBA" id="ARBA00007970"/>
    </source>
</evidence>
<keyword evidence="3 5" id="KW-0808">Transferase</keyword>
<name>A0ABU3BFM8_9FLAO</name>
<evidence type="ECO:0000256" key="4">
    <source>
        <dbReference type="ARBA" id="ARBA00022898"/>
    </source>
</evidence>
<dbReference type="InterPro" id="IPR050106">
    <property type="entry name" value="HistidinolP_aminotransfase"/>
</dbReference>
<dbReference type="Gene3D" id="3.40.640.10">
    <property type="entry name" value="Type I PLP-dependent aspartate aminotransferase-like (Major domain)"/>
    <property type="match status" value="1"/>
</dbReference>
<dbReference type="RefSeq" id="WP_311387196.1">
    <property type="nucleotide sequence ID" value="NZ_JAVRHU010000001.1"/>
</dbReference>
<evidence type="ECO:0000313" key="8">
    <source>
        <dbReference type="Proteomes" id="UP001250662"/>
    </source>
</evidence>
<organism evidence="7 8">
    <name type="scientific">Croceitalea vernalis</name>
    <dbReference type="NCBI Taxonomy" id="3075599"/>
    <lineage>
        <taxon>Bacteria</taxon>
        <taxon>Pseudomonadati</taxon>
        <taxon>Bacteroidota</taxon>
        <taxon>Flavobacteriia</taxon>
        <taxon>Flavobacteriales</taxon>
        <taxon>Flavobacteriaceae</taxon>
        <taxon>Croceitalea</taxon>
    </lineage>
</organism>
<dbReference type="InterPro" id="IPR015422">
    <property type="entry name" value="PyrdxlP-dep_Trfase_small"/>
</dbReference>
<dbReference type="InterPro" id="IPR004838">
    <property type="entry name" value="NHTrfase_class1_PyrdxlP-BS"/>
</dbReference>
<reference evidence="7 8" key="1">
    <citation type="submission" date="2023-09" db="EMBL/GenBank/DDBJ databases">
        <authorList>
            <person name="Rey-Velasco X."/>
        </authorList>
    </citation>
    <scope>NUCLEOTIDE SEQUENCE [LARGE SCALE GENOMIC DNA]</scope>
    <source>
        <strain evidence="7 8">P007</strain>
    </source>
</reference>
<dbReference type="InterPro" id="IPR015424">
    <property type="entry name" value="PyrdxlP-dep_Trfase"/>
</dbReference>
<dbReference type="EMBL" id="JAVRHU010000001">
    <property type="protein sequence ID" value="MDT0620974.1"/>
    <property type="molecule type" value="Genomic_DNA"/>
</dbReference>
<dbReference type="Proteomes" id="UP001250662">
    <property type="component" value="Unassembled WGS sequence"/>
</dbReference>
<accession>A0ABU3BFM8</accession>
<evidence type="ECO:0000259" key="6">
    <source>
        <dbReference type="Pfam" id="PF00155"/>
    </source>
</evidence>
<dbReference type="InterPro" id="IPR015421">
    <property type="entry name" value="PyrdxlP-dep_Trfase_major"/>
</dbReference>
<evidence type="ECO:0000313" key="7">
    <source>
        <dbReference type="EMBL" id="MDT0620974.1"/>
    </source>
</evidence>
<dbReference type="SUPFAM" id="SSF53383">
    <property type="entry name" value="PLP-dependent transferases"/>
    <property type="match status" value="1"/>
</dbReference>
<evidence type="ECO:0000256" key="3">
    <source>
        <dbReference type="ARBA" id="ARBA00022679"/>
    </source>
</evidence>
<proteinExistence type="inferred from homology"/>
<dbReference type="Gene3D" id="3.90.1150.10">
    <property type="entry name" value="Aspartate Aminotransferase, domain 1"/>
    <property type="match status" value="1"/>
</dbReference>
<evidence type="ECO:0000256" key="2">
    <source>
        <dbReference type="ARBA" id="ARBA00022576"/>
    </source>
</evidence>